<evidence type="ECO:0000313" key="1">
    <source>
        <dbReference type="EMBL" id="KAJ8668818.1"/>
    </source>
</evidence>
<evidence type="ECO:0000313" key="2">
    <source>
        <dbReference type="Proteomes" id="UP001239111"/>
    </source>
</evidence>
<dbReference type="EMBL" id="CM056743">
    <property type="protein sequence ID" value="KAJ8668818.1"/>
    <property type="molecule type" value="Genomic_DNA"/>
</dbReference>
<name>A0ACC2NCX9_9HYME</name>
<protein>
    <submittedName>
        <fullName evidence="1">Uncharacterized protein</fullName>
    </submittedName>
</protein>
<reference evidence="1" key="1">
    <citation type="submission" date="2023-04" db="EMBL/GenBank/DDBJ databases">
        <title>A chromosome-level genome assembly of the parasitoid wasp Eretmocerus hayati.</title>
        <authorList>
            <person name="Zhong Y."/>
            <person name="Liu S."/>
            <person name="Liu Y."/>
        </authorList>
    </citation>
    <scope>NUCLEOTIDE SEQUENCE</scope>
    <source>
        <strain evidence="1">ZJU_SS_LIU_2023</strain>
    </source>
</reference>
<sequence length="544" mass="61882">MSNDWKPVFKNKAKKNRVEKSDLHLNLHQNRISNWNGFDQRLLDTGKDLDGLISQVQTCLHLAIIREDVSAVRLLLSAGASPNVVDDAGDTPLLLAIRSGKIELVQLLIDAKANIDYINPKSSKWHPRSTLHDAVDAGHDILKLLLEHGADPNRANSFGMSVLYKTARADYNRNSLLRLLLKYGADMDNSGTEIPTYPLEELISFNRADGVQAFLEHGYDLDNYKTKKNLCFPPLHEAVLASGEKSWGTSSITDTLSLLIDHYRAQGSLDLECVDRVGRSPLFMCIPDQTEQLKVLLEAGADPNHGDDFITPLAFTLFSDLSFRKKCIQLLVEAGADLGVSLRRLEPHDSWSRGSPHEIDADESENSSYDDDGDEFLDSVRANYVNEAYDRVIKKKAKCIVKYRVLFESKGPVKNPVEGMLRESDKMRSYYESCQDEITLLQNCSFHHSITYYTVLTDKELWRRVRSDRPYTTFDSENLNTKFPIYFADLRDRFLIAKSKHEQWELAANGLKRLMSINLDSHHLIISKILNCLKERDLRNLRHC</sequence>
<proteinExistence type="predicted"/>
<dbReference type="Proteomes" id="UP001239111">
    <property type="component" value="Chromosome 3"/>
</dbReference>
<accession>A0ACC2NCX9</accession>
<gene>
    <name evidence="1" type="ORF">QAD02_000077</name>
</gene>
<comment type="caution">
    <text evidence="1">The sequence shown here is derived from an EMBL/GenBank/DDBJ whole genome shotgun (WGS) entry which is preliminary data.</text>
</comment>
<organism evidence="1 2">
    <name type="scientific">Eretmocerus hayati</name>
    <dbReference type="NCBI Taxonomy" id="131215"/>
    <lineage>
        <taxon>Eukaryota</taxon>
        <taxon>Metazoa</taxon>
        <taxon>Ecdysozoa</taxon>
        <taxon>Arthropoda</taxon>
        <taxon>Hexapoda</taxon>
        <taxon>Insecta</taxon>
        <taxon>Pterygota</taxon>
        <taxon>Neoptera</taxon>
        <taxon>Endopterygota</taxon>
        <taxon>Hymenoptera</taxon>
        <taxon>Apocrita</taxon>
        <taxon>Proctotrupomorpha</taxon>
        <taxon>Chalcidoidea</taxon>
        <taxon>Aphelinidae</taxon>
        <taxon>Aphelininae</taxon>
        <taxon>Eretmocerus</taxon>
    </lineage>
</organism>
<keyword evidence="2" id="KW-1185">Reference proteome</keyword>